<dbReference type="Proteomes" id="UP000053263">
    <property type="component" value="Unassembled WGS sequence"/>
</dbReference>
<organism evidence="2 3">
    <name type="scientific">Plicaturopsis crispa FD-325 SS-3</name>
    <dbReference type="NCBI Taxonomy" id="944288"/>
    <lineage>
        <taxon>Eukaryota</taxon>
        <taxon>Fungi</taxon>
        <taxon>Dikarya</taxon>
        <taxon>Basidiomycota</taxon>
        <taxon>Agaricomycotina</taxon>
        <taxon>Agaricomycetes</taxon>
        <taxon>Agaricomycetidae</taxon>
        <taxon>Amylocorticiales</taxon>
        <taxon>Amylocorticiaceae</taxon>
        <taxon>Plicatura</taxon>
        <taxon>Plicaturopsis crispa</taxon>
    </lineage>
</organism>
<feature type="compositionally biased region" description="Polar residues" evidence="1">
    <location>
        <begin position="376"/>
        <end position="388"/>
    </location>
</feature>
<evidence type="ECO:0000313" key="2">
    <source>
        <dbReference type="EMBL" id="KII83543.1"/>
    </source>
</evidence>
<feature type="region of interest" description="Disordered" evidence="1">
    <location>
        <begin position="340"/>
        <end position="420"/>
    </location>
</feature>
<feature type="compositionally biased region" description="Low complexity" evidence="1">
    <location>
        <begin position="389"/>
        <end position="412"/>
    </location>
</feature>
<feature type="region of interest" description="Disordered" evidence="1">
    <location>
        <begin position="467"/>
        <end position="543"/>
    </location>
</feature>
<sequence length="602" mass="63401">MSNMDFDSSWCPVCDRQILPKRYLVDIPPVAPAAAPVPPPSSPSSSSSPVKHTTSTGATRPPAVRRTKTRTAGGGLVAGTGRVKPNGALRQPPPPARAPPAVTAATAKPRQRTVIDQSPLPLYCSDECRLADMGVGVGLQGLYDPAAHDFTQRQLEHGYGATDPAQRSPTLPPVPNNSCSAADSSESEASLTSSSPASSSRSLSQMPNSVSPRTRPVQPGFENASPSLAALAAMYNFPPLPPPPPRAPTPPPLPKADDYSSGIMMAAERIRAALAPAPAPKRSGMFAPLHDNGAKKERQVVPGWTDGSSAWRAEVYSLAPPSSGSSSKRKRDEAHRQVAYGGFVASPHRSHGVYSTLGDEAKVPQPQPQRQPIQRTASAEYSLTFSRQPSTASLPSLSSSSASACTSTSTSTSRRRRNVVPPDVLAMLAVPASMAAMAYSSPSPPQSARENRAAKKEAICRLGSEASELGSVAEEPVPSARTPRRGNSLDVPTSTTLRGHSASPPRAPSSASNYASNTPTASASSTKLSASPGKTATIRPPRARPASVRAWSYDNVQTYPAMQPRREIERVKRRVVGGDGVEREEIVEVEVPPKRLFLFGGV</sequence>
<feature type="compositionally biased region" description="Low complexity" evidence="1">
    <location>
        <begin position="501"/>
        <end position="531"/>
    </location>
</feature>
<feature type="compositionally biased region" description="Pro residues" evidence="1">
    <location>
        <begin position="30"/>
        <end position="42"/>
    </location>
</feature>
<feature type="compositionally biased region" description="Low complexity" evidence="1">
    <location>
        <begin position="178"/>
        <end position="204"/>
    </location>
</feature>
<feature type="region of interest" description="Disordered" evidence="1">
    <location>
        <begin position="235"/>
        <end position="260"/>
    </location>
</feature>
<dbReference type="HOGENOM" id="CLU_026658_0_0_1"/>
<accession>A0A0C9T5Z3</accession>
<reference evidence="2 3" key="1">
    <citation type="submission" date="2014-06" db="EMBL/GenBank/DDBJ databases">
        <title>Evolutionary Origins and Diversification of the Mycorrhizal Mutualists.</title>
        <authorList>
            <consortium name="DOE Joint Genome Institute"/>
            <consortium name="Mycorrhizal Genomics Consortium"/>
            <person name="Kohler A."/>
            <person name="Kuo A."/>
            <person name="Nagy L.G."/>
            <person name="Floudas D."/>
            <person name="Copeland A."/>
            <person name="Barry K.W."/>
            <person name="Cichocki N."/>
            <person name="Veneault-Fourrey C."/>
            <person name="LaButti K."/>
            <person name="Lindquist E.A."/>
            <person name="Lipzen A."/>
            <person name="Lundell T."/>
            <person name="Morin E."/>
            <person name="Murat C."/>
            <person name="Riley R."/>
            <person name="Ohm R."/>
            <person name="Sun H."/>
            <person name="Tunlid A."/>
            <person name="Henrissat B."/>
            <person name="Grigoriev I.V."/>
            <person name="Hibbett D.S."/>
            <person name="Martin F."/>
        </authorList>
    </citation>
    <scope>NUCLEOTIDE SEQUENCE [LARGE SCALE GENOMIC DNA]</scope>
    <source>
        <strain evidence="2 3">FD-325 SS-3</strain>
    </source>
</reference>
<dbReference type="EMBL" id="KN832576">
    <property type="protein sequence ID" value="KII83543.1"/>
    <property type="molecule type" value="Genomic_DNA"/>
</dbReference>
<gene>
    <name evidence="2" type="ORF">PLICRDRAFT_180317</name>
</gene>
<feature type="region of interest" description="Disordered" evidence="1">
    <location>
        <begin position="283"/>
        <end position="302"/>
    </location>
</feature>
<protein>
    <submittedName>
        <fullName evidence="2">Uncharacterized protein</fullName>
    </submittedName>
</protein>
<feature type="region of interest" description="Disordered" evidence="1">
    <location>
        <begin position="30"/>
        <end position="112"/>
    </location>
</feature>
<evidence type="ECO:0000256" key="1">
    <source>
        <dbReference type="SAM" id="MobiDB-lite"/>
    </source>
</evidence>
<proteinExistence type="predicted"/>
<evidence type="ECO:0000313" key="3">
    <source>
        <dbReference type="Proteomes" id="UP000053263"/>
    </source>
</evidence>
<keyword evidence="3" id="KW-1185">Reference proteome</keyword>
<feature type="region of interest" description="Disordered" evidence="1">
    <location>
        <begin position="160"/>
        <end position="223"/>
    </location>
</feature>
<feature type="compositionally biased region" description="Pro residues" evidence="1">
    <location>
        <begin position="238"/>
        <end position="254"/>
    </location>
</feature>
<dbReference type="OrthoDB" id="3365472at2759"/>
<dbReference type="AlphaFoldDB" id="A0A0C9T5Z3"/>
<name>A0A0C9T5Z3_PLICR</name>
<feature type="compositionally biased region" description="Low complexity" evidence="1">
    <location>
        <begin position="99"/>
        <end position="108"/>
    </location>
</feature>